<dbReference type="Proteomes" id="UP000242792">
    <property type="component" value="Chromosome"/>
</dbReference>
<evidence type="ECO:0000313" key="3">
    <source>
        <dbReference type="Proteomes" id="UP000242792"/>
    </source>
</evidence>
<dbReference type="PANTHER" id="PTHR33803:SF3">
    <property type="entry name" value="BLL1974 PROTEIN"/>
    <property type="match status" value="1"/>
</dbReference>
<dbReference type="InterPro" id="IPR002559">
    <property type="entry name" value="Transposase_11"/>
</dbReference>
<evidence type="ECO:0000259" key="1">
    <source>
        <dbReference type="Pfam" id="PF01609"/>
    </source>
</evidence>
<gene>
    <name evidence="2" type="ORF">B5M06_10730</name>
</gene>
<dbReference type="AlphaFoldDB" id="A0A1V0BFL5"/>
<dbReference type="OrthoDB" id="9762730at2"/>
<dbReference type="EMBL" id="CP020121">
    <property type="protein sequence ID" value="AQZ98651.1"/>
    <property type="molecule type" value="Genomic_DNA"/>
</dbReference>
<accession>A0A1V0BFL5</accession>
<dbReference type="GO" id="GO:0003677">
    <property type="term" value="F:DNA binding"/>
    <property type="evidence" value="ECO:0007669"/>
    <property type="project" value="InterPro"/>
</dbReference>
<dbReference type="GO" id="GO:0004803">
    <property type="term" value="F:transposase activity"/>
    <property type="evidence" value="ECO:0007669"/>
    <property type="project" value="InterPro"/>
</dbReference>
<name>A0A1V0BFL5_9BURK</name>
<proteinExistence type="predicted"/>
<reference evidence="2 3" key="1">
    <citation type="submission" date="2017-03" db="EMBL/GenBank/DDBJ databases">
        <title>Rapid Whole Genome Sequencing of Comamonas kerstersii Causing Continuous ambulatory Peritoneal Dialysis-Associated Peritonitis.</title>
        <authorList>
            <person name="Zheng B."/>
        </authorList>
    </citation>
    <scope>NUCLEOTIDE SEQUENCE [LARGE SCALE GENOMIC DNA]</scope>
    <source>
        <strain evidence="2 3">8943</strain>
    </source>
</reference>
<dbReference type="KEGG" id="cke:B5M06_10730"/>
<organism evidence="2 3">
    <name type="scientific">Comamonas kerstersii</name>
    <dbReference type="NCBI Taxonomy" id="225992"/>
    <lineage>
        <taxon>Bacteria</taxon>
        <taxon>Pseudomonadati</taxon>
        <taxon>Pseudomonadota</taxon>
        <taxon>Betaproteobacteria</taxon>
        <taxon>Burkholderiales</taxon>
        <taxon>Comamonadaceae</taxon>
        <taxon>Comamonas</taxon>
    </lineage>
</organism>
<dbReference type="Pfam" id="PF01609">
    <property type="entry name" value="DDE_Tnp_1"/>
    <property type="match status" value="1"/>
</dbReference>
<feature type="domain" description="Transposase IS4-like" evidence="1">
    <location>
        <begin position="157"/>
        <end position="228"/>
    </location>
</feature>
<dbReference type="PANTHER" id="PTHR33803">
    <property type="entry name" value="IS1478 TRANSPOSASE"/>
    <property type="match status" value="1"/>
</dbReference>
<evidence type="ECO:0000313" key="2">
    <source>
        <dbReference type="EMBL" id="AQZ98651.1"/>
    </source>
</evidence>
<protein>
    <recommendedName>
        <fullName evidence="1">Transposase IS4-like domain-containing protein</fullName>
    </recommendedName>
</protein>
<sequence length="290" mass="33149">MWCRASQHGHRTAQPLQPLCARPPDHCVYFSVDGIQLLHGQLNFHQQATLWCWRQHELPLRTVNDALHNGQTQPRAGHARQYKRLRKVVKRQRTILGITLRWVQRHLQAIPASAAAHLKERLHTVVARATRVHKQRPKDKNKLYAMHAPEVECIGKGKARKPYEFGVKTAIVVTHTHGLMVGARTFAGNPYDGHILAAQLEQTNILLEDVCVKPKTAIVDLGFSGKSVEYHNPEIELIHRGKFKQLTQEQRRWLRRRQAVTSKQIMEWIAAGSKGKQVMPCSSGLLHLRQ</sequence>
<dbReference type="GO" id="GO:0006313">
    <property type="term" value="P:DNA transposition"/>
    <property type="evidence" value="ECO:0007669"/>
    <property type="project" value="InterPro"/>
</dbReference>